<evidence type="ECO:0000313" key="3">
    <source>
        <dbReference type="Proteomes" id="UP001201980"/>
    </source>
</evidence>
<feature type="compositionally biased region" description="Low complexity" evidence="1">
    <location>
        <begin position="284"/>
        <end position="305"/>
    </location>
</feature>
<evidence type="ECO:0000256" key="1">
    <source>
        <dbReference type="SAM" id="MobiDB-lite"/>
    </source>
</evidence>
<keyword evidence="3" id="KW-1185">Reference proteome</keyword>
<dbReference type="Proteomes" id="UP001201980">
    <property type="component" value="Unassembled WGS sequence"/>
</dbReference>
<organism evidence="2 3">
    <name type="scientific">Zalerion maritima</name>
    <dbReference type="NCBI Taxonomy" id="339359"/>
    <lineage>
        <taxon>Eukaryota</taxon>
        <taxon>Fungi</taxon>
        <taxon>Dikarya</taxon>
        <taxon>Ascomycota</taxon>
        <taxon>Pezizomycotina</taxon>
        <taxon>Sordariomycetes</taxon>
        <taxon>Lulworthiomycetidae</taxon>
        <taxon>Lulworthiales</taxon>
        <taxon>Lulworthiaceae</taxon>
        <taxon>Zalerion</taxon>
    </lineage>
</organism>
<dbReference type="AlphaFoldDB" id="A0AAD5WNI0"/>
<feature type="compositionally biased region" description="Low complexity" evidence="1">
    <location>
        <begin position="492"/>
        <end position="502"/>
    </location>
</feature>
<reference evidence="2" key="1">
    <citation type="submission" date="2022-07" db="EMBL/GenBank/DDBJ databases">
        <title>Draft genome sequence of Zalerion maritima ATCC 34329, a (micro)plastics degrading marine fungus.</title>
        <authorList>
            <person name="Paco A."/>
            <person name="Goncalves M.F.M."/>
            <person name="Rocha-Santos T.A.P."/>
            <person name="Alves A."/>
        </authorList>
    </citation>
    <scope>NUCLEOTIDE SEQUENCE</scope>
    <source>
        <strain evidence="2">ATCC 34329</strain>
    </source>
</reference>
<protein>
    <submittedName>
        <fullName evidence="2">Uncharacterized protein</fullName>
    </submittedName>
</protein>
<feature type="compositionally biased region" description="Low complexity" evidence="1">
    <location>
        <begin position="466"/>
        <end position="477"/>
    </location>
</feature>
<feature type="region of interest" description="Disordered" evidence="1">
    <location>
        <begin position="460"/>
        <end position="525"/>
    </location>
</feature>
<feature type="compositionally biased region" description="Basic and acidic residues" evidence="1">
    <location>
        <begin position="516"/>
        <end position="525"/>
    </location>
</feature>
<feature type="region of interest" description="Disordered" evidence="1">
    <location>
        <begin position="267"/>
        <end position="367"/>
    </location>
</feature>
<gene>
    <name evidence="2" type="ORF">MKZ38_006290</name>
</gene>
<feature type="compositionally biased region" description="Basic residues" evidence="1">
    <location>
        <begin position="604"/>
        <end position="614"/>
    </location>
</feature>
<name>A0AAD5WNI0_9PEZI</name>
<accession>A0AAD5WNI0</accession>
<comment type="caution">
    <text evidence="2">The sequence shown here is derived from an EMBL/GenBank/DDBJ whole genome shotgun (WGS) entry which is preliminary data.</text>
</comment>
<feature type="compositionally biased region" description="Low complexity" evidence="1">
    <location>
        <begin position="354"/>
        <end position="366"/>
    </location>
</feature>
<dbReference type="EMBL" id="JAKWBI020000387">
    <property type="protein sequence ID" value="KAJ2895615.1"/>
    <property type="molecule type" value="Genomic_DNA"/>
</dbReference>
<evidence type="ECO:0000313" key="2">
    <source>
        <dbReference type="EMBL" id="KAJ2895615.1"/>
    </source>
</evidence>
<sequence length="667" mass="73872">MPRKGPRTVNVDVALGLRPPPKKPGPKPKSFVDKQLKPRQPLVRSQQSYPKSRKIEVVLWMCRTRLPEPRGFHAAANVRVSAGAGHYRHVLDGMDPKGAAVFRPPSLAETYNFWKIPTATINQWWSKRDDLLANDWRKHDVINFFTLTKEQLDEIWPDPGKDVSTKDYVGDSPLPVKSVSLRSETHSDPDMMEVRELSPKELTIWIPKGSLKPGTSLRDETLSQWQLVQPTPTPSPAPNKASSHRIFYKPMPTLDEAFSEALSAFNAKRPPSDQFHPPIPGQAPGPYQGQYLGQQLQPLVNCHHPQQPPYYGPTQPYGHPPYPGPTPQRQRHPPPPNGHFHQPPPSQPHPPARPAQQQQRNEPAPESLISEEERVLKQHHDILTKGLSGELRGMNIELQNKILGDAIVYLVTGILPLLVSGKQNGSLAQILATCLNNVPLQNQVSTLSHALVFSQQFKQGGQTAGSSSSANTKGSSAPAPQNPRKHPLEESNAAGGANGQAAKTQRLLDGMTSTRRRAEEVIQRARDTSTNIPAVALVEEDLERELDALDATATNGEGSSTTQNNTRQSMAIHVDKAEEESSDPESEEEYNGPLWKDKRWMRKGRSPKCNRRNNKTLTPMSHEDEYVTPMEPHDEDAAVAAIAVAAASLAHNIENRDSDEDDGSEEN</sequence>
<feature type="compositionally biased region" description="Pro residues" evidence="1">
    <location>
        <begin position="333"/>
        <end position="353"/>
    </location>
</feature>
<feature type="region of interest" description="Disordered" evidence="1">
    <location>
        <begin position="1"/>
        <end position="48"/>
    </location>
</feature>
<proteinExistence type="predicted"/>
<feature type="region of interest" description="Disordered" evidence="1">
    <location>
        <begin position="604"/>
        <end position="628"/>
    </location>
</feature>